<dbReference type="AlphaFoldDB" id="A0A401GXN1"/>
<dbReference type="EMBL" id="BFAD01000010">
    <property type="protein sequence ID" value="GBE86986.1"/>
    <property type="molecule type" value="Genomic_DNA"/>
</dbReference>
<sequence>MRGIVDTTPNPSLRHSSSQRRILTQLQRPFTPASLRLSRRVHPHRSPSPAAHLHRSPHPHPPHRSHSSYMRGQLSELRTRRFLCAQATAHNPFQPPLHTPDTPPSRWPWRAVPPSMLGPAATPLDAFWPDGAFHLRALRARALFRRGAQSVQTPNPVSGWAGVEPARWLHDVTPAKCLRSEHDAEGLCILRDLPPGHADEDKDE</sequence>
<keyword evidence="3" id="KW-1185">Reference proteome</keyword>
<gene>
    <name evidence="2" type="ORF">SCP_1002320</name>
</gene>
<feature type="compositionally biased region" description="Polar residues" evidence="1">
    <location>
        <begin position="7"/>
        <end position="28"/>
    </location>
</feature>
<reference evidence="2 3" key="1">
    <citation type="journal article" date="2018" name="Sci. Rep.">
        <title>Genome sequence of the cauliflower mushroom Sparassis crispa (Hanabiratake) and its association with beneficial usage.</title>
        <authorList>
            <person name="Kiyama R."/>
            <person name="Furutani Y."/>
            <person name="Kawaguchi K."/>
            <person name="Nakanishi T."/>
        </authorList>
    </citation>
    <scope>NUCLEOTIDE SEQUENCE [LARGE SCALE GENOMIC DNA]</scope>
</reference>
<dbReference type="InParanoid" id="A0A401GXN1"/>
<evidence type="ECO:0000256" key="1">
    <source>
        <dbReference type="SAM" id="MobiDB-lite"/>
    </source>
</evidence>
<protein>
    <submittedName>
        <fullName evidence="2">Uncharacterized protein</fullName>
    </submittedName>
</protein>
<comment type="caution">
    <text evidence="2">The sequence shown here is derived from an EMBL/GenBank/DDBJ whole genome shotgun (WGS) entry which is preliminary data.</text>
</comment>
<dbReference type="Proteomes" id="UP000287166">
    <property type="component" value="Unassembled WGS sequence"/>
</dbReference>
<dbReference type="GeneID" id="38783903"/>
<evidence type="ECO:0000313" key="2">
    <source>
        <dbReference type="EMBL" id="GBE86986.1"/>
    </source>
</evidence>
<dbReference type="RefSeq" id="XP_027617899.1">
    <property type="nucleotide sequence ID" value="XM_027762098.1"/>
</dbReference>
<accession>A0A401GXN1</accession>
<feature type="compositionally biased region" description="Basic residues" evidence="1">
    <location>
        <begin position="52"/>
        <end position="66"/>
    </location>
</feature>
<feature type="region of interest" description="Disordered" evidence="1">
    <location>
        <begin position="1"/>
        <end position="69"/>
    </location>
</feature>
<name>A0A401GXN1_9APHY</name>
<evidence type="ECO:0000313" key="3">
    <source>
        <dbReference type="Proteomes" id="UP000287166"/>
    </source>
</evidence>
<organism evidence="2 3">
    <name type="scientific">Sparassis crispa</name>
    <dbReference type="NCBI Taxonomy" id="139825"/>
    <lineage>
        <taxon>Eukaryota</taxon>
        <taxon>Fungi</taxon>
        <taxon>Dikarya</taxon>
        <taxon>Basidiomycota</taxon>
        <taxon>Agaricomycotina</taxon>
        <taxon>Agaricomycetes</taxon>
        <taxon>Polyporales</taxon>
        <taxon>Sparassidaceae</taxon>
        <taxon>Sparassis</taxon>
    </lineage>
</organism>
<proteinExistence type="predicted"/>